<keyword evidence="10 23" id="KW-0732">Signal</keyword>
<evidence type="ECO:0000313" key="25">
    <source>
        <dbReference type="EMBL" id="EEE54687.1"/>
    </source>
</evidence>
<dbReference type="Gene3D" id="1.10.510.10">
    <property type="entry name" value="Transferase(Phosphotransferase) domain 1"/>
    <property type="match status" value="1"/>
</dbReference>
<evidence type="ECO:0000256" key="13">
    <source>
        <dbReference type="ARBA" id="ARBA00022777"/>
    </source>
</evidence>
<dbReference type="SUPFAM" id="SSF56112">
    <property type="entry name" value="Protein kinase-like (PK-like)"/>
    <property type="match status" value="1"/>
</dbReference>
<dbReference type="Pfam" id="PF08263">
    <property type="entry name" value="LRRNT_2"/>
    <property type="match status" value="1"/>
</dbReference>
<dbReference type="Proteomes" id="UP000007752">
    <property type="component" value="Chromosome 1"/>
</dbReference>
<feature type="domain" description="Protein kinase" evidence="24">
    <location>
        <begin position="748"/>
        <end position="1014"/>
    </location>
</feature>
<dbReference type="PANTHER" id="PTHR48053">
    <property type="entry name" value="LEUCINE RICH REPEAT FAMILY PROTEIN, EXPRESSED"/>
    <property type="match status" value="1"/>
</dbReference>
<keyword evidence="5" id="KW-0723">Serine/threonine-protein kinase</keyword>
<evidence type="ECO:0000259" key="24">
    <source>
        <dbReference type="PROSITE" id="PS50011"/>
    </source>
</evidence>
<evidence type="ECO:0000256" key="19">
    <source>
        <dbReference type="ARBA" id="ARBA00047899"/>
    </source>
</evidence>
<dbReference type="GO" id="GO:0009791">
    <property type="term" value="P:post-embryonic development"/>
    <property type="evidence" value="ECO:0007669"/>
    <property type="project" value="UniProtKB-ARBA"/>
</dbReference>
<reference evidence="25" key="1">
    <citation type="journal article" date="2005" name="PLoS Biol.">
        <title>The genomes of Oryza sativa: a history of duplications.</title>
        <authorList>
            <person name="Yu J."/>
            <person name="Wang J."/>
            <person name="Lin W."/>
            <person name="Li S."/>
            <person name="Li H."/>
            <person name="Zhou J."/>
            <person name="Ni P."/>
            <person name="Dong W."/>
            <person name="Hu S."/>
            <person name="Zeng C."/>
            <person name="Zhang J."/>
            <person name="Zhang Y."/>
            <person name="Li R."/>
            <person name="Xu Z."/>
            <person name="Li S."/>
            <person name="Li X."/>
            <person name="Zheng H."/>
            <person name="Cong L."/>
            <person name="Lin L."/>
            <person name="Yin J."/>
            <person name="Geng J."/>
            <person name="Li G."/>
            <person name="Shi J."/>
            <person name="Liu J."/>
            <person name="Lv H."/>
            <person name="Li J."/>
            <person name="Wang J."/>
            <person name="Deng Y."/>
            <person name="Ran L."/>
            <person name="Shi X."/>
            <person name="Wang X."/>
            <person name="Wu Q."/>
            <person name="Li C."/>
            <person name="Ren X."/>
            <person name="Wang J."/>
            <person name="Wang X."/>
            <person name="Li D."/>
            <person name="Liu D."/>
            <person name="Zhang X."/>
            <person name="Ji Z."/>
            <person name="Zhao W."/>
            <person name="Sun Y."/>
            <person name="Zhang Z."/>
            <person name="Bao J."/>
            <person name="Han Y."/>
            <person name="Dong L."/>
            <person name="Ji J."/>
            <person name="Chen P."/>
            <person name="Wu S."/>
            <person name="Liu J."/>
            <person name="Xiao Y."/>
            <person name="Bu D."/>
            <person name="Tan J."/>
            <person name="Yang L."/>
            <person name="Ye C."/>
            <person name="Zhang J."/>
            <person name="Xu J."/>
            <person name="Zhou Y."/>
            <person name="Yu Y."/>
            <person name="Zhang B."/>
            <person name="Zhuang S."/>
            <person name="Wei H."/>
            <person name="Liu B."/>
            <person name="Lei M."/>
            <person name="Yu H."/>
            <person name="Li Y."/>
            <person name="Xu H."/>
            <person name="Wei S."/>
            <person name="He X."/>
            <person name="Fang L."/>
            <person name="Zhang Z."/>
            <person name="Zhang Y."/>
            <person name="Huang X."/>
            <person name="Su Z."/>
            <person name="Tong W."/>
            <person name="Li J."/>
            <person name="Tong Z."/>
            <person name="Li S."/>
            <person name="Ye J."/>
            <person name="Wang L."/>
            <person name="Fang L."/>
            <person name="Lei T."/>
            <person name="Chen C."/>
            <person name="Chen H."/>
            <person name="Xu Z."/>
            <person name="Li H."/>
            <person name="Huang H."/>
            <person name="Zhang F."/>
            <person name="Xu H."/>
            <person name="Li N."/>
            <person name="Zhao C."/>
            <person name="Li S."/>
            <person name="Dong L."/>
            <person name="Huang Y."/>
            <person name="Li L."/>
            <person name="Xi Y."/>
            <person name="Qi Q."/>
            <person name="Li W."/>
            <person name="Zhang B."/>
            <person name="Hu W."/>
            <person name="Zhang Y."/>
            <person name="Tian X."/>
            <person name="Jiao Y."/>
            <person name="Liang X."/>
            <person name="Jin J."/>
            <person name="Gao L."/>
            <person name="Zheng W."/>
            <person name="Hao B."/>
            <person name="Liu S."/>
            <person name="Wang W."/>
            <person name="Yuan L."/>
            <person name="Cao M."/>
            <person name="McDermott J."/>
            <person name="Samudrala R."/>
            <person name="Wang J."/>
            <person name="Wong G.K."/>
            <person name="Yang H."/>
        </authorList>
    </citation>
    <scope>NUCLEOTIDE SEQUENCE [LARGE SCALE GENOMIC DNA]</scope>
</reference>
<dbReference type="InterPro" id="IPR011009">
    <property type="entry name" value="Kinase-like_dom_sf"/>
</dbReference>
<evidence type="ECO:0000256" key="3">
    <source>
        <dbReference type="ARBA" id="ARBA00012513"/>
    </source>
</evidence>
<dbReference type="PRINTS" id="PR00019">
    <property type="entry name" value="LEURICHRPT"/>
</dbReference>
<evidence type="ECO:0000256" key="2">
    <source>
        <dbReference type="ARBA" id="ARBA00004479"/>
    </source>
</evidence>
<dbReference type="PROSITE" id="PS50011">
    <property type="entry name" value="PROTEIN_KINASE_DOM"/>
    <property type="match status" value="1"/>
</dbReference>
<keyword evidence="14 21" id="KW-0067">ATP-binding</keyword>
<keyword evidence="12 21" id="KW-0547">Nucleotide-binding</keyword>
<dbReference type="PROSITE" id="PS00109">
    <property type="entry name" value="PROTEIN_KINASE_TYR"/>
    <property type="match status" value="1"/>
</dbReference>
<dbReference type="InterPro" id="IPR003591">
    <property type="entry name" value="Leu-rich_rpt_typical-subtyp"/>
</dbReference>
<dbReference type="InterPro" id="IPR001611">
    <property type="entry name" value="Leu-rich_rpt"/>
</dbReference>
<evidence type="ECO:0000256" key="1">
    <source>
        <dbReference type="ARBA" id="ARBA00004162"/>
    </source>
</evidence>
<keyword evidence="8" id="KW-0808">Transferase</keyword>
<dbReference type="EMBL" id="CM000138">
    <property type="protein sequence ID" value="EEE54687.1"/>
    <property type="molecule type" value="Genomic_DNA"/>
</dbReference>
<dbReference type="GO" id="GO:0004674">
    <property type="term" value="F:protein serine/threonine kinase activity"/>
    <property type="evidence" value="ECO:0007669"/>
    <property type="project" value="UniProtKB-KW"/>
</dbReference>
<evidence type="ECO:0000256" key="17">
    <source>
        <dbReference type="ARBA" id="ARBA00023170"/>
    </source>
</evidence>
<comment type="catalytic activity">
    <reaction evidence="19">
        <text>L-threonyl-[protein] + ATP = O-phospho-L-threonyl-[protein] + ADP + H(+)</text>
        <dbReference type="Rhea" id="RHEA:46608"/>
        <dbReference type="Rhea" id="RHEA-COMP:11060"/>
        <dbReference type="Rhea" id="RHEA-COMP:11605"/>
        <dbReference type="ChEBI" id="CHEBI:15378"/>
        <dbReference type="ChEBI" id="CHEBI:30013"/>
        <dbReference type="ChEBI" id="CHEBI:30616"/>
        <dbReference type="ChEBI" id="CHEBI:61977"/>
        <dbReference type="ChEBI" id="CHEBI:456216"/>
        <dbReference type="EC" id="2.7.11.1"/>
    </reaction>
</comment>
<dbReference type="FunFam" id="3.30.200.20:FF:000309">
    <property type="entry name" value="Leucine-rich repeat receptor protein kinase MSP1"/>
    <property type="match status" value="1"/>
</dbReference>
<evidence type="ECO:0000256" key="20">
    <source>
        <dbReference type="ARBA" id="ARBA00048679"/>
    </source>
</evidence>
<evidence type="ECO:0000256" key="7">
    <source>
        <dbReference type="ARBA" id="ARBA00022614"/>
    </source>
</evidence>
<evidence type="ECO:0000256" key="4">
    <source>
        <dbReference type="ARBA" id="ARBA00022475"/>
    </source>
</evidence>
<dbReference type="SMART" id="SM00369">
    <property type="entry name" value="LRR_TYP"/>
    <property type="match status" value="7"/>
</dbReference>
<organism evidence="25">
    <name type="scientific">Oryza sativa subsp. japonica</name>
    <name type="common">Rice</name>
    <dbReference type="NCBI Taxonomy" id="39947"/>
    <lineage>
        <taxon>Eukaryota</taxon>
        <taxon>Viridiplantae</taxon>
        <taxon>Streptophyta</taxon>
        <taxon>Embryophyta</taxon>
        <taxon>Tracheophyta</taxon>
        <taxon>Spermatophyta</taxon>
        <taxon>Magnoliopsida</taxon>
        <taxon>Liliopsida</taxon>
        <taxon>Poales</taxon>
        <taxon>Poaceae</taxon>
        <taxon>BOP clade</taxon>
        <taxon>Oryzoideae</taxon>
        <taxon>Oryzeae</taxon>
        <taxon>Oryzinae</taxon>
        <taxon>Oryza</taxon>
        <taxon>Oryza sativa</taxon>
    </lineage>
</organism>
<sequence>MLLLLLFALTLGHGARSAAPLPRRGTSLRAQVAALLHWKSTLKGFSQHQLGTWRHDIHPCNWTGITCGDVPWRQRRHGRTTARNAITGIALPGAHLVGGLDTLSFRSFPYLASLDLSDNGHLSGTIPPGISSLLMLSSLNLSSNQLTGNIPPSIGDLGRISSIDLSYNNLTGEIPPALGNLTKLTYLSLLGNKLSGNIPWQLGKLHDISFIDLSLNLLVGPILSLFGNLTKLTSLFLVGNHLSGPIPDELGEIQTLQYLDLQQNNLNGSITSTLGNLTMLKILYIYLNQHTGTIPQVFGMLSSLVELDLSENHLTGSIPSSVGNLTSSVYFSLWGNHITGSIPQEIGNLVNLQQLDLSVNFITGPVPSTIGNMSSLNYILINSNNLSAPIPEEFGNLASLISFASYENQLSGPIPPSLGKLESVSEILLFSNQLSGQLPPALFNLTNLIDIELDKNYLNLTALSFADNMIKGGIPSELGNLKNLVKLSLSTNRLTGEIPPEIGKLVNLNLIDLRNNQLSGKVPNQIGQLKSLEILDFSSNQLSGAIPDDLGNCFKLQSLKMSNNSLNGSIPSTLGHFLSLQSMLDLSQNNLSGPIPSELGMLEMLMYVNLSHNQFSGAIPGSIASMQSLSVFDVSYNVLEGPIPRPLHNASAKWFVHNKGLCGELAGLSHCYLPPYHRKTRLKLIVEVSAPVFLAIISIVATVFLLSVCRKKLSQENNNVVKKNDIFSVWSFDGKMAFDDIISATDNFDEKHCIGEGAYGRVYKAELEDKQVFAVKKLHPDDEDTVHDEERFQIEIEMLAKIRHRSIVKLYGFCCHPRYRFLVCQYIERGNLASILNNEEVAIEFYWMRRTTLIRDVAQAITYLHDCQPPIIHRDITSGNILLDVDYRAYVSDFGIARILKPDSSNWSALAGTYGYIAPELSYTSLVTEKCDVYSFGVVVLEVLMGKHPGDIQSSITTSKYDDFLDEILDKRLPVPADDEADDVNRCLSVAFDCLLPSPQERPTMCQVYQRLAI</sequence>
<keyword evidence="9 22" id="KW-0812">Transmembrane</keyword>
<evidence type="ECO:0000256" key="18">
    <source>
        <dbReference type="ARBA" id="ARBA00023180"/>
    </source>
</evidence>
<feature type="binding site" evidence="21">
    <location>
        <position position="777"/>
    </location>
    <ligand>
        <name>ATP</name>
        <dbReference type="ChEBI" id="CHEBI:30616"/>
    </ligand>
</feature>
<evidence type="ECO:0000256" key="23">
    <source>
        <dbReference type="SAM" id="SignalP"/>
    </source>
</evidence>
<evidence type="ECO:0000256" key="5">
    <source>
        <dbReference type="ARBA" id="ARBA00022527"/>
    </source>
</evidence>
<comment type="catalytic activity">
    <reaction evidence="20">
        <text>L-seryl-[protein] + ATP = O-phospho-L-seryl-[protein] + ADP + H(+)</text>
        <dbReference type="Rhea" id="RHEA:17989"/>
        <dbReference type="Rhea" id="RHEA-COMP:9863"/>
        <dbReference type="Rhea" id="RHEA-COMP:11604"/>
        <dbReference type="ChEBI" id="CHEBI:15378"/>
        <dbReference type="ChEBI" id="CHEBI:29999"/>
        <dbReference type="ChEBI" id="CHEBI:30616"/>
        <dbReference type="ChEBI" id="CHEBI:83421"/>
        <dbReference type="ChEBI" id="CHEBI:456216"/>
        <dbReference type="EC" id="2.7.11.1"/>
    </reaction>
</comment>
<evidence type="ECO:0000256" key="16">
    <source>
        <dbReference type="ARBA" id="ARBA00023136"/>
    </source>
</evidence>
<evidence type="ECO:0000256" key="9">
    <source>
        <dbReference type="ARBA" id="ARBA00022692"/>
    </source>
</evidence>
<dbReference type="InterPro" id="IPR032675">
    <property type="entry name" value="LRR_dom_sf"/>
</dbReference>
<proteinExistence type="predicted"/>
<dbReference type="InterPro" id="IPR017441">
    <property type="entry name" value="Protein_kinase_ATP_BS"/>
</dbReference>
<dbReference type="Pfam" id="PF00069">
    <property type="entry name" value="Pkinase"/>
    <property type="match status" value="1"/>
</dbReference>
<gene>
    <name evidence="25" type="ORF">OsJ_01997</name>
</gene>
<dbReference type="Pfam" id="PF00560">
    <property type="entry name" value="LRR_1"/>
    <property type="match status" value="10"/>
</dbReference>
<comment type="subcellular location">
    <subcellularLocation>
        <location evidence="1">Cell membrane</location>
        <topology evidence="1">Single-pass membrane protein</topology>
    </subcellularLocation>
    <subcellularLocation>
        <location evidence="2">Membrane</location>
        <topology evidence="2">Single-pass type I membrane protein</topology>
    </subcellularLocation>
</comment>
<feature type="signal peptide" evidence="23">
    <location>
        <begin position="1"/>
        <end position="17"/>
    </location>
</feature>
<keyword evidence="11" id="KW-0677">Repeat</keyword>
<dbReference type="SMART" id="SM00365">
    <property type="entry name" value="LRR_SD22"/>
    <property type="match status" value="6"/>
</dbReference>
<dbReference type="PROSITE" id="PS00107">
    <property type="entry name" value="PROTEIN_KINASE_ATP"/>
    <property type="match status" value="1"/>
</dbReference>
<dbReference type="Gene3D" id="3.80.10.10">
    <property type="entry name" value="Ribonuclease Inhibitor"/>
    <property type="match status" value="5"/>
</dbReference>
<evidence type="ECO:0000256" key="21">
    <source>
        <dbReference type="PROSITE-ProRule" id="PRU10141"/>
    </source>
</evidence>
<keyword evidence="6" id="KW-0597">Phosphoprotein</keyword>
<keyword evidence="17" id="KW-0675">Receptor</keyword>
<dbReference type="FunFam" id="3.80.10.10:FF:000771">
    <property type="entry name" value="LRR receptor-like serine/threonine-protein kinase GSO1"/>
    <property type="match status" value="1"/>
</dbReference>
<evidence type="ECO:0000256" key="10">
    <source>
        <dbReference type="ARBA" id="ARBA00022729"/>
    </source>
</evidence>
<keyword evidence="4" id="KW-1003">Cell membrane</keyword>
<name>B9EX74_ORYSJ</name>
<dbReference type="PANTHER" id="PTHR48053:SF50">
    <property type="entry name" value="PROTEIN KINASE DOMAIN-CONTAINING PROTEIN"/>
    <property type="match status" value="1"/>
</dbReference>
<keyword evidence="18" id="KW-0325">Glycoprotein</keyword>
<evidence type="ECO:0000256" key="22">
    <source>
        <dbReference type="SAM" id="Phobius"/>
    </source>
</evidence>
<evidence type="ECO:0000256" key="11">
    <source>
        <dbReference type="ARBA" id="ARBA00022737"/>
    </source>
</evidence>
<dbReference type="InterPro" id="IPR008266">
    <property type="entry name" value="Tyr_kinase_AS"/>
</dbReference>
<protein>
    <recommendedName>
        <fullName evidence="3">non-specific serine/threonine protein kinase</fullName>
        <ecNumber evidence="3">2.7.11.1</ecNumber>
    </recommendedName>
</protein>
<dbReference type="SUPFAM" id="SSF52047">
    <property type="entry name" value="RNI-like"/>
    <property type="match status" value="1"/>
</dbReference>
<dbReference type="AlphaFoldDB" id="B9EX74"/>
<evidence type="ECO:0000256" key="12">
    <source>
        <dbReference type="ARBA" id="ARBA00022741"/>
    </source>
</evidence>
<evidence type="ECO:0000256" key="14">
    <source>
        <dbReference type="ARBA" id="ARBA00022840"/>
    </source>
</evidence>
<keyword evidence="15 22" id="KW-1133">Transmembrane helix</keyword>
<dbReference type="SUPFAM" id="SSF52058">
    <property type="entry name" value="L domain-like"/>
    <property type="match status" value="1"/>
</dbReference>
<feature type="chain" id="PRO_5002881202" description="non-specific serine/threonine protein kinase" evidence="23">
    <location>
        <begin position="18"/>
        <end position="1014"/>
    </location>
</feature>
<dbReference type="Gene3D" id="3.30.200.20">
    <property type="entry name" value="Phosphorylase Kinase, domain 1"/>
    <property type="match status" value="1"/>
</dbReference>
<evidence type="ECO:0000256" key="15">
    <source>
        <dbReference type="ARBA" id="ARBA00022989"/>
    </source>
</evidence>
<keyword evidence="16 22" id="KW-0472">Membrane</keyword>
<dbReference type="InterPro" id="IPR013210">
    <property type="entry name" value="LRR_N_plant-typ"/>
</dbReference>
<evidence type="ECO:0000256" key="6">
    <source>
        <dbReference type="ARBA" id="ARBA00022553"/>
    </source>
</evidence>
<reference evidence="25" key="2">
    <citation type="submission" date="2008-12" db="EMBL/GenBank/DDBJ databases">
        <title>Improved gene annotation of the rice (Oryza sativa) genomes.</title>
        <authorList>
            <person name="Wang J."/>
            <person name="Li R."/>
            <person name="Fan W."/>
            <person name="Huang Q."/>
            <person name="Zhang J."/>
            <person name="Zhou Y."/>
            <person name="Hu Y."/>
            <person name="Zi S."/>
            <person name="Li J."/>
            <person name="Ni P."/>
            <person name="Zheng H."/>
            <person name="Zhang Y."/>
            <person name="Zhao M."/>
            <person name="Hao Q."/>
            <person name="McDermott J."/>
            <person name="Samudrala R."/>
            <person name="Kristiansen K."/>
            <person name="Wong G.K.-S."/>
        </authorList>
    </citation>
    <scope>NUCLEOTIDE SEQUENCE</scope>
</reference>
<evidence type="ECO:0000256" key="8">
    <source>
        <dbReference type="ARBA" id="ARBA00022679"/>
    </source>
</evidence>
<dbReference type="GO" id="GO:0005886">
    <property type="term" value="C:plasma membrane"/>
    <property type="evidence" value="ECO:0007669"/>
    <property type="project" value="UniProtKB-SubCell"/>
</dbReference>
<accession>B9EX74</accession>
<dbReference type="InterPro" id="IPR000719">
    <property type="entry name" value="Prot_kinase_dom"/>
</dbReference>
<dbReference type="GO" id="GO:0005524">
    <property type="term" value="F:ATP binding"/>
    <property type="evidence" value="ECO:0007669"/>
    <property type="project" value="UniProtKB-UniRule"/>
</dbReference>
<keyword evidence="13" id="KW-0418">Kinase</keyword>
<dbReference type="EC" id="2.7.11.1" evidence="3"/>
<dbReference type="FunFam" id="3.80.10.10:FF:000095">
    <property type="entry name" value="LRR receptor-like serine/threonine-protein kinase GSO1"/>
    <property type="match status" value="1"/>
</dbReference>
<dbReference type="InterPro" id="IPR051716">
    <property type="entry name" value="Plant_RL_S/T_kinase"/>
</dbReference>
<dbReference type="Pfam" id="PF13855">
    <property type="entry name" value="LRR_8"/>
    <property type="match status" value="1"/>
</dbReference>
<feature type="transmembrane region" description="Helical" evidence="22">
    <location>
        <begin position="688"/>
        <end position="709"/>
    </location>
</feature>
<keyword evidence="7" id="KW-0433">Leucine-rich repeat</keyword>
<dbReference type="FunFam" id="3.80.10.10:FF:000233">
    <property type="entry name" value="Leucine-rich repeat receptor-like protein kinase TDR"/>
    <property type="match status" value="1"/>
</dbReference>